<comment type="catalytic activity">
    <reaction evidence="6">
        <text>1D-myo-inositol 1,3,4,5,6-pentakisphosphate + ATP = 1D-myo-inositol hexakisphosphate + ADP + H(+)</text>
        <dbReference type="Rhea" id="RHEA:20313"/>
        <dbReference type="ChEBI" id="CHEBI:15378"/>
        <dbReference type="ChEBI" id="CHEBI:30616"/>
        <dbReference type="ChEBI" id="CHEBI:57733"/>
        <dbReference type="ChEBI" id="CHEBI:58130"/>
        <dbReference type="ChEBI" id="CHEBI:456216"/>
        <dbReference type="EC" id="2.7.1.158"/>
    </reaction>
</comment>
<proteinExistence type="predicted"/>
<dbReference type="GO" id="GO:0005634">
    <property type="term" value="C:nucleus"/>
    <property type="evidence" value="ECO:0007669"/>
    <property type="project" value="TreeGrafter"/>
</dbReference>
<dbReference type="PANTHER" id="PTHR14456">
    <property type="entry name" value="INOSITOL POLYPHOSPHATE KINASE 1"/>
    <property type="match status" value="1"/>
</dbReference>
<evidence type="ECO:0000256" key="5">
    <source>
        <dbReference type="ARBA" id="ARBA00022840"/>
    </source>
</evidence>
<organism evidence="7 8">
    <name type="scientific">Rhododendron griersonianum</name>
    <dbReference type="NCBI Taxonomy" id="479676"/>
    <lineage>
        <taxon>Eukaryota</taxon>
        <taxon>Viridiplantae</taxon>
        <taxon>Streptophyta</taxon>
        <taxon>Embryophyta</taxon>
        <taxon>Tracheophyta</taxon>
        <taxon>Spermatophyta</taxon>
        <taxon>Magnoliopsida</taxon>
        <taxon>eudicotyledons</taxon>
        <taxon>Gunneridae</taxon>
        <taxon>Pentapetalae</taxon>
        <taxon>asterids</taxon>
        <taxon>Ericales</taxon>
        <taxon>Ericaceae</taxon>
        <taxon>Ericoideae</taxon>
        <taxon>Rhodoreae</taxon>
        <taxon>Rhododendron</taxon>
    </lineage>
</organism>
<evidence type="ECO:0000256" key="1">
    <source>
        <dbReference type="ARBA" id="ARBA00012023"/>
    </source>
</evidence>
<dbReference type="Pfam" id="PF06090">
    <property type="entry name" value="Ins_P5_2-kin"/>
    <property type="match status" value="1"/>
</dbReference>
<comment type="domain">
    <text evidence="6">The EXKPK motif is conserved in inositol-pentakisphosphate 2-kinases of both family 1 and 2.</text>
</comment>
<dbReference type="EMBL" id="JACTNZ010000006">
    <property type="protein sequence ID" value="KAG5543317.1"/>
    <property type="molecule type" value="Genomic_DNA"/>
</dbReference>
<evidence type="ECO:0000256" key="2">
    <source>
        <dbReference type="ARBA" id="ARBA00022679"/>
    </source>
</evidence>
<sequence length="109" mass="12025">MRAIGFTEEKELLILFLTSDKCRQWEETQDAQHAITPISGPGQVDTGISVHVSRDFLESVEMNVLCQSPSWGVDAANPNTICNVALLISDHPVFPRGILEQEVCISVET</sequence>
<dbReference type="AlphaFoldDB" id="A0AAV6JSS4"/>
<name>A0AAV6JSS4_9ERIC</name>
<keyword evidence="3 6" id="KW-0547">Nucleotide-binding</keyword>
<dbReference type="GO" id="GO:0032958">
    <property type="term" value="P:inositol phosphate biosynthetic process"/>
    <property type="evidence" value="ECO:0007669"/>
    <property type="project" value="TreeGrafter"/>
</dbReference>
<dbReference type="InterPro" id="IPR043001">
    <property type="entry name" value="IP5_2-K_N_lobe"/>
</dbReference>
<evidence type="ECO:0000256" key="6">
    <source>
        <dbReference type="RuleBase" id="RU364126"/>
    </source>
</evidence>
<evidence type="ECO:0000313" key="7">
    <source>
        <dbReference type="EMBL" id="KAG5543317.1"/>
    </source>
</evidence>
<dbReference type="Gene3D" id="3.30.200.110">
    <property type="entry name" value="Inositol-pentakisphosphate 2-kinase, N-lobe"/>
    <property type="match status" value="1"/>
</dbReference>
<reference evidence="7 8" key="1">
    <citation type="submission" date="2020-08" db="EMBL/GenBank/DDBJ databases">
        <title>Plant Genome Project.</title>
        <authorList>
            <person name="Zhang R.-G."/>
        </authorList>
    </citation>
    <scope>NUCLEOTIDE SEQUENCE [LARGE SCALE GENOMIC DNA]</scope>
    <source>
        <strain evidence="7">WSP0</strain>
        <tissue evidence="7">Leaf</tissue>
    </source>
</reference>
<dbReference type="GO" id="GO:0035299">
    <property type="term" value="F:inositol-1,3,4,5,6-pentakisphosphate 2-kinase activity"/>
    <property type="evidence" value="ECO:0007669"/>
    <property type="project" value="UniProtKB-EC"/>
</dbReference>
<protein>
    <recommendedName>
        <fullName evidence="1 6">Inositol-pentakisphosphate 2-kinase</fullName>
        <ecNumber evidence="1 6">2.7.1.158</ecNumber>
    </recommendedName>
</protein>
<evidence type="ECO:0000256" key="3">
    <source>
        <dbReference type="ARBA" id="ARBA00022741"/>
    </source>
</evidence>
<comment type="caution">
    <text evidence="7">The sequence shown here is derived from an EMBL/GenBank/DDBJ whole genome shotgun (WGS) entry which is preliminary data.</text>
</comment>
<evidence type="ECO:0000313" key="8">
    <source>
        <dbReference type="Proteomes" id="UP000823749"/>
    </source>
</evidence>
<keyword evidence="5 6" id="KW-0067">ATP-binding</keyword>
<comment type="function">
    <text evidence="6">Phosphorylates Ins(1,3,4,5,6)P5 at position 2 to form Ins(1,2,3,4,5,6)P6 (InsP6 or phytate).</text>
</comment>
<keyword evidence="4 6" id="KW-0418">Kinase</keyword>
<evidence type="ECO:0000256" key="4">
    <source>
        <dbReference type="ARBA" id="ARBA00022777"/>
    </source>
</evidence>
<gene>
    <name evidence="7" type="ORF">RHGRI_016146</name>
</gene>
<keyword evidence="2 6" id="KW-0808">Transferase</keyword>
<dbReference type="Proteomes" id="UP000823749">
    <property type="component" value="Chromosome 6"/>
</dbReference>
<dbReference type="GO" id="GO:0005524">
    <property type="term" value="F:ATP binding"/>
    <property type="evidence" value="ECO:0007669"/>
    <property type="project" value="UniProtKB-KW"/>
</dbReference>
<keyword evidence="8" id="KW-1185">Reference proteome</keyword>
<dbReference type="InterPro" id="IPR009286">
    <property type="entry name" value="Ins_P5_2-kin"/>
</dbReference>
<dbReference type="PANTHER" id="PTHR14456:SF2">
    <property type="entry name" value="INOSITOL-PENTAKISPHOSPHATE 2-KINASE"/>
    <property type="match status" value="1"/>
</dbReference>
<dbReference type="EC" id="2.7.1.158" evidence="1 6"/>
<accession>A0AAV6JSS4</accession>